<dbReference type="AlphaFoldDB" id="A0A9W8TGM7"/>
<dbReference type="GO" id="GO:0005829">
    <property type="term" value="C:cytosol"/>
    <property type="evidence" value="ECO:0007669"/>
    <property type="project" value="TreeGrafter"/>
</dbReference>
<name>A0A9W8TGM7_9AGAR</name>
<dbReference type="PANTHER" id="PTHR45948:SF2">
    <property type="entry name" value="DUAL SPECIFICITY PROTEIN PHOSPHATASE"/>
    <property type="match status" value="1"/>
</dbReference>
<dbReference type="OrthoDB" id="2017893at2759"/>
<dbReference type="InterPro" id="IPR016130">
    <property type="entry name" value="Tyr_Pase_AS"/>
</dbReference>
<dbReference type="Proteomes" id="UP001148786">
    <property type="component" value="Unassembled WGS sequence"/>
</dbReference>
<proteinExistence type="inferred from homology"/>
<reference evidence="8" key="1">
    <citation type="submission" date="2022-07" db="EMBL/GenBank/DDBJ databases">
        <title>Genome Sequence of Agrocybe chaxingu.</title>
        <authorList>
            <person name="Buettner E."/>
        </authorList>
    </citation>
    <scope>NUCLEOTIDE SEQUENCE</scope>
    <source>
        <strain evidence="8">MP-N11</strain>
    </source>
</reference>
<keyword evidence="9" id="KW-1185">Reference proteome</keyword>
<gene>
    <name evidence="8" type="ORF">NLJ89_g302</name>
</gene>
<dbReference type="Pfam" id="PF00782">
    <property type="entry name" value="DSPc"/>
    <property type="match status" value="1"/>
</dbReference>
<dbReference type="GO" id="GO:0004725">
    <property type="term" value="F:protein tyrosine phosphatase activity"/>
    <property type="evidence" value="ECO:0007669"/>
    <property type="project" value="TreeGrafter"/>
</dbReference>
<feature type="domain" description="Tyrosine-protein phosphatase" evidence="6">
    <location>
        <begin position="30"/>
        <end position="175"/>
    </location>
</feature>
<dbReference type="InterPro" id="IPR029021">
    <property type="entry name" value="Prot-tyrosine_phosphatase-like"/>
</dbReference>
<keyword evidence="2" id="KW-0378">Hydrolase</keyword>
<comment type="catalytic activity">
    <reaction evidence="4">
        <text>O-phospho-L-seryl-[protein] + H2O = L-seryl-[protein] + phosphate</text>
        <dbReference type="Rhea" id="RHEA:20629"/>
        <dbReference type="Rhea" id="RHEA-COMP:9863"/>
        <dbReference type="Rhea" id="RHEA-COMP:11604"/>
        <dbReference type="ChEBI" id="CHEBI:15377"/>
        <dbReference type="ChEBI" id="CHEBI:29999"/>
        <dbReference type="ChEBI" id="CHEBI:43474"/>
        <dbReference type="ChEBI" id="CHEBI:83421"/>
        <dbReference type="EC" id="3.1.3.16"/>
    </reaction>
</comment>
<comment type="caution">
    <text evidence="8">The sequence shown here is derived from an EMBL/GenBank/DDBJ whole genome shotgun (WGS) entry which is preliminary data.</text>
</comment>
<keyword evidence="3" id="KW-0904">Protein phosphatase</keyword>
<evidence type="ECO:0000259" key="7">
    <source>
        <dbReference type="PROSITE" id="PS50056"/>
    </source>
</evidence>
<dbReference type="InterPro" id="IPR020422">
    <property type="entry name" value="TYR_PHOSPHATASE_DUAL_dom"/>
</dbReference>
<evidence type="ECO:0008006" key="10">
    <source>
        <dbReference type="Google" id="ProtNLM"/>
    </source>
</evidence>
<dbReference type="CDD" id="cd14498">
    <property type="entry name" value="DSP"/>
    <property type="match status" value="1"/>
</dbReference>
<sequence>MLSFPAQNWDKALSTTRVQLRGYNKAFGRVASEINPRLYLSDYWTARDAEKLAELGITHVISVIDLKPDIPEVIPHDQRLHIPIVDNSDADIREHLDTTTAFIASAFAENETNKVLVHCMQGISRSATVVCAYLVATTSLTSSGSIAHVQSLRGIVCPNMGFRRQLDDYATQFVKLKKCPSQISIPAAFRLSGGIIARIKSFKSTDGLEKAKSIS</sequence>
<dbReference type="EMBL" id="JANKHO010000011">
    <property type="protein sequence ID" value="KAJ3517746.1"/>
    <property type="molecule type" value="Genomic_DNA"/>
</dbReference>
<dbReference type="PROSITE" id="PS50054">
    <property type="entry name" value="TYR_PHOSPHATASE_DUAL"/>
    <property type="match status" value="1"/>
</dbReference>
<evidence type="ECO:0000256" key="4">
    <source>
        <dbReference type="ARBA" id="ARBA00047761"/>
    </source>
</evidence>
<dbReference type="PROSITE" id="PS50056">
    <property type="entry name" value="TYR_PHOSPHATASE_2"/>
    <property type="match status" value="1"/>
</dbReference>
<dbReference type="SMART" id="SM00195">
    <property type="entry name" value="DSPc"/>
    <property type="match status" value="1"/>
</dbReference>
<dbReference type="Gene3D" id="3.90.190.10">
    <property type="entry name" value="Protein tyrosine phosphatase superfamily"/>
    <property type="match status" value="1"/>
</dbReference>
<evidence type="ECO:0000313" key="9">
    <source>
        <dbReference type="Proteomes" id="UP001148786"/>
    </source>
</evidence>
<dbReference type="GO" id="GO:0007165">
    <property type="term" value="P:signal transduction"/>
    <property type="evidence" value="ECO:0007669"/>
    <property type="project" value="TreeGrafter"/>
</dbReference>
<comment type="catalytic activity">
    <reaction evidence="5">
        <text>O-phospho-L-threonyl-[protein] + H2O = L-threonyl-[protein] + phosphate</text>
        <dbReference type="Rhea" id="RHEA:47004"/>
        <dbReference type="Rhea" id="RHEA-COMP:11060"/>
        <dbReference type="Rhea" id="RHEA-COMP:11605"/>
        <dbReference type="ChEBI" id="CHEBI:15377"/>
        <dbReference type="ChEBI" id="CHEBI:30013"/>
        <dbReference type="ChEBI" id="CHEBI:43474"/>
        <dbReference type="ChEBI" id="CHEBI:61977"/>
        <dbReference type="EC" id="3.1.3.16"/>
    </reaction>
</comment>
<evidence type="ECO:0000313" key="8">
    <source>
        <dbReference type="EMBL" id="KAJ3517746.1"/>
    </source>
</evidence>
<feature type="domain" description="Tyrosine specific protein phosphatases" evidence="7">
    <location>
        <begin position="93"/>
        <end position="153"/>
    </location>
</feature>
<dbReference type="InterPro" id="IPR000340">
    <property type="entry name" value="Dual-sp_phosphatase_cat-dom"/>
</dbReference>
<dbReference type="GO" id="GO:0004722">
    <property type="term" value="F:protein serine/threonine phosphatase activity"/>
    <property type="evidence" value="ECO:0007669"/>
    <property type="project" value="UniProtKB-EC"/>
</dbReference>
<dbReference type="SUPFAM" id="SSF52799">
    <property type="entry name" value="(Phosphotyrosine protein) phosphatases II"/>
    <property type="match status" value="1"/>
</dbReference>
<evidence type="ECO:0000256" key="3">
    <source>
        <dbReference type="ARBA" id="ARBA00022912"/>
    </source>
</evidence>
<dbReference type="PANTHER" id="PTHR45948">
    <property type="entry name" value="DUAL SPECIFICITY PROTEIN PHOSPHATASE DDB_G0269404-RELATED"/>
    <property type="match status" value="1"/>
</dbReference>
<accession>A0A9W8TGM7</accession>
<dbReference type="PROSITE" id="PS00383">
    <property type="entry name" value="TYR_PHOSPHATASE_1"/>
    <property type="match status" value="1"/>
</dbReference>
<protein>
    <recommendedName>
        <fullName evidence="10">Protein-tyrosine-phosphatase</fullName>
    </recommendedName>
</protein>
<organism evidence="8 9">
    <name type="scientific">Agrocybe chaxingu</name>
    <dbReference type="NCBI Taxonomy" id="84603"/>
    <lineage>
        <taxon>Eukaryota</taxon>
        <taxon>Fungi</taxon>
        <taxon>Dikarya</taxon>
        <taxon>Basidiomycota</taxon>
        <taxon>Agaricomycotina</taxon>
        <taxon>Agaricomycetes</taxon>
        <taxon>Agaricomycetidae</taxon>
        <taxon>Agaricales</taxon>
        <taxon>Agaricineae</taxon>
        <taxon>Strophariaceae</taxon>
        <taxon>Agrocybe</taxon>
    </lineage>
</organism>
<comment type="similarity">
    <text evidence="1">Belongs to the protein-tyrosine phosphatase family. Non-receptor class dual specificity subfamily.</text>
</comment>
<evidence type="ECO:0000256" key="5">
    <source>
        <dbReference type="ARBA" id="ARBA00048336"/>
    </source>
</evidence>
<dbReference type="InterPro" id="IPR000387">
    <property type="entry name" value="Tyr_Pase_dom"/>
</dbReference>
<evidence type="ECO:0000256" key="1">
    <source>
        <dbReference type="ARBA" id="ARBA00008601"/>
    </source>
</evidence>
<evidence type="ECO:0000259" key="6">
    <source>
        <dbReference type="PROSITE" id="PS50054"/>
    </source>
</evidence>
<evidence type="ECO:0000256" key="2">
    <source>
        <dbReference type="ARBA" id="ARBA00022801"/>
    </source>
</evidence>